<keyword evidence="2" id="KW-1185">Reference proteome</keyword>
<name>A0ACC3DN56_9PEZI</name>
<dbReference type="Proteomes" id="UP001186974">
    <property type="component" value="Unassembled WGS sequence"/>
</dbReference>
<protein>
    <submittedName>
        <fullName evidence="1">Uncharacterized protein</fullName>
    </submittedName>
</protein>
<accession>A0ACC3DN56</accession>
<dbReference type="EMBL" id="JAWDJW010002340">
    <property type="protein sequence ID" value="KAK3077955.1"/>
    <property type="molecule type" value="Genomic_DNA"/>
</dbReference>
<feature type="non-terminal residue" evidence="1">
    <location>
        <position position="1"/>
    </location>
</feature>
<organism evidence="1 2">
    <name type="scientific">Coniosporium uncinatum</name>
    <dbReference type="NCBI Taxonomy" id="93489"/>
    <lineage>
        <taxon>Eukaryota</taxon>
        <taxon>Fungi</taxon>
        <taxon>Dikarya</taxon>
        <taxon>Ascomycota</taxon>
        <taxon>Pezizomycotina</taxon>
        <taxon>Dothideomycetes</taxon>
        <taxon>Dothideomycetes incertae sedis</taxon>
        <taxon>Coniosporium</taxon>
    </lineage>
</organism>
<sequence>LVRRIEVEPKTVSWSESGELVALCCEETFYVLRFSREAYVAALQNGEVDDDGVEAAFEVVCDISESATSSQWVGDCLIFTNTAMRLNYLVGDKVETISHFDVPHYILGYLPRDSRIYLADKDISISSFALSLSVLEYQTLVLRGELDAAEEVLEQIPQDQKNKIARFLEGQGYKQQALEIATDPEQRFQLSLDLGRLDIALELAKEADQEVKWKTVGDAALTAFDIKLAAEAFEHAKDLGSLLLLRTAAGDADGLRQLASQAQDAMQSNVAFACLWQLGDKAACIELLESTGRSAEAVLFSQTYCPSLTPAAAKKWKDTLEKDGKTKLARRIAVPPNDEGDGDDDMFPEWNEWISLEKEGGTVSERLVDVGGEEEEPAEEQEEAVEAYAEDGDAAEGEETEAAEEEA</sequence>
<reference evidence="1" key="1">
    <citation type="submission" date="2024-09" db="EMBL/GenBank/DDBJ databases">
        <title>Black Yeasts Isolated from many extreme environments.</title>
        <authorList>
            <person name="Coleine C."/>
            <person name="Stajich J.E."/>
            <person name="Selbmann L."/>
        </authorList>
    </citation>
    <scope>NUCLEOTIDE SEQUENCE</scope>
    <source>
        <strain evidence="1">CCFEE 5737</strain>
    </source>
</reference>
<proteinExistence type="predicted"/>
<comment type="caution">
    <text evidence="1">The sequence shown here is derived from an EMBL/GenBank/DDBJ whole genome shotgun (WGS) entry which is preliminary data.</text>
</comment>
<evidence type="ECO:0000313" key="1">
    <source>
        <dbReference type="EMBL" id="KAK3077955.1"/>
    </source>
</evidence>
<evidence type="ECO:0000313" key="2">
    <source>
        <dbReference type="Proteomes" id="UP001186974"/>
    </source>
</evidence>
<gene>
    <name evidence="1" type="ORF">LTS18_008817</name>
</gene>